<reference evidence="2" key="2">
    <citation type="submission" date="2024-10" db="UniProtKB">
        <authorList>
            <consortium name="EnsemblProtists"/>
        </authorList>
    </citation>
    <scope>IDENTIFICATION</scope>
</reference>
<dbReference type="HOGENOM" id="CLU_1734922_0_0_1"/>
<reference evidence="3" key="1">
    <citation type="journal article" date="2013" name="Nature">
        <title>Pan genome of the phytoplankton Emiliania underpins its global distribution.</title>
        <authorList>
            <person name="Read B.A."/>
            <person name="Kegel J."/>
            <person name="Klute M.J."/>
            <person name="Kuo A."/>
            <person name="Lefebvre S.C."/>
            <person name="Maumus F."/>
            <person name="Mayer C."/>
            <person name="Miller J."/>
            <person name="Monier A."/>
            <person name="Salamov A."/>
            <person name="Young J."/>
            <person name="Aguilar M."/>
            <person name="Claverie J.M."/>
            <person name="Frickenhaus S."/>
            <person name="Gonzalez K."/>
            <person name="Herman E.K."/>
            <person name="Lin Y.C."/>
            <person name="Napier J."/>
            <person name="Ogata H."/>
            <person name="Sarno A.F."/>
            <person name="Shmutz J."/>
            <person name="Schroeder D."/>
            <person name="de Vargas C."/>
            <person name="Verret F."/>
            <person name="von Dassow P."/>
            <person name="Valentin K."/>
            <person name="Van de Peer Y."/>
            <person name="Wheeler G."/>
            <person name="Dacks J.B."/>
            <person name="Delwiche C.F."/>
            <person name="Dyhrman S.T."/>
            <person name="Glockner G."/>
            <person name="John U."/>
            <person name="Richards T."/>
            <person name="Worden A.Z."/>
            <person name="Zhang X."/>
            <person name="Grigoriev I.V."/>
            <person name="Allen A.E."/>
            <person name="Bidle K."/>
            <person name="Borodovsky M."/>
            <person name="Bowler C."/>
            <person name="Brownlee C."/>
            <person name="Cock J.M."/>
            <person name="Elias M."/>
            <person name="Gladyshev V.N."/>
            <person name="Groth M."/>
            <person name="Guda C."/>
            <person name="Hadaegh A."/>
            <person name="Iglesias-Rodriguez M.D."/>
            <person name="Jenkins J."/>
            <person name="Jones B.M."/>
            <person name="Lawson T."/>
            <person name="Leese F."/>
            <person name="Lindquist E."/>
            <person name="Lobanov A."/>
            <person name="Lomsadze A."/>
            <person name="Malik S.B."/>
            <person name="Marsh M.E."/>
            <person name="Mackinder L."/>
            <person name="Mock T."/>
            <person name="Mueller-Roeber B."/>
            <person name="Pagarete A."/>
            <person name="Parker M."/>
            <person name="Probert I."/>
            <person name="Quesneville H."/>
            <person name="Raines C."/>
            <person name="Rensing S.A."/>
            <person name="Riano-Pachon D.M."/>
            <person name="Richier S."/>
            <person name="Rokitta S."/>
            <person name="Shiraiwa Y."/>
            <person name="Soanes D.M."/>
            <person name="van der Giezen M."/>
            <person name="Wahlund T.M."/>
            <person name="Williams B."/>
            <person name="Wilson W."/>
            <person name="Wolfe G."/>
            <person name="Wurch L.L."/>
        </authorList>
    </citation>
    <scope>NUCLEOTIDE SEQUENCE</scope>
</reference>
<proteinExistence type="predicted"/>
<sequence>MSTGKEASVPSDAAATDRLNGSVGAAAKRPRDSEGAERYGGPASNPKAEALSENLGCAHAHGCCESSEAELARELLELITAPDADVGGAIKLLFSQPRTSSSRRTRAVAWHLEYDSGEDASARVLFHRAAQAGSPLLLAGAPLPPDVSDGA</sequence>
<dbReference type="RefSeq" id="XP_005772440.1">
    <property type="nucleotide sequence ID" value="XM_005772383.1"/>
</dbReference>
<dbReference type="PaxDb" id="2903-EOD20011"/>
<dbReference type="GeneID" id="17265509"/>
<feature type="region of interest" description="Disordered" evidence="1">
    <location>
        <begin position="1"/>
        <end position="49"/>
    </location>
</feature>
<dbReference type="Proteomes" id="UP000013827">
    <property type="component" value="Unassembled WGS sequence"/>
</dbReference>
<dbReference type="EnsemblProtists" id="EOD20011">
    <property type="protein sequence ID" value="EOD20011"/>
    <property type="gene ID" value="EMIHUDRAFT_208775"/>
</dbReference>
<evidence type="ECO:0000313" key="2">
    <source>
        <dbReference type="EnsemblProtists" id="EOD20011"/>
    </source>
</evidence>
<evidence type="ECO:0000313" key="3">
    <source>
        <dbReference type="Proteomes" id="UP000013827"/>
    </source>
</evidence>
<protein>
    <submittedName>
        <fullName evidence="2">Uncharacterized protein</fullName>
    </submittedName>
</protein>
<accession>A0A0D3J926</accession>
<name>A0A0D3J926_EMIH1</name>
<dbReference type="KEGG" id="ehx:EMIHUDRAFT_208775"/>
<dbReference type="AlphaFoldDB" id="A0A0D3J926"/>
<organism evidence="2 3">
    <name type="scientific">Emiliania huxleyi (strain CCMP1516)</name>
    <dbReference type="NCBI Taxonomy" id="280463"/>
    <lineage>
        <taxon>Eukaryota</taxon>
        <taxon>Haptista</taxon>
        <taxon>Haptophyta</taxon>
        <taxon>Prymnesiophyceae</taxon>
        <taxon>Isochrysidales</taxon>
        <taxon>Noelaerhabdaceae</taxon>
        <taxon>Emiliania</taxon>
    </lineage>
</organism>
<keyword evidence="3" id="KW-1185">Reference proteome</keyword>
<evidence type="ECO:0000256" key="1">
    <source>
        <dbReference type="SAM" id="MobiDB-lite"/>
    </source>
</evidence>